<dbReference type="AlphaFoldDB" id="A0A7C9KA02"/>
<organism evidence="3 4">
    <name type="scientific">Sulfuriferula multivorans</name>
    <dbReference type="NCBI Taxonomy" id="1559896"/>
    <lineage>
        <taxon>Bacteria</taxon>
        <taxon>Pseudomonadati</taxon>
        <taxon>Pseudomonadota</taxon>
        <taxon>Betaproteobacteria</taxon>
        <taxon>Nitrosomonadales</taxon>
        <taxon>Sulfuricellaceae</taxon>
        <taxon>Sulfuriferula</taxon>
    </lineage>
</organism>
<dbReference type="EMBL" id="JAAFGW010000075">
    <property type="protein sequence ID" value="NDP48034.1"/>
    <property type="molecule type" value="Genomic_DNA"/>
</dbReference>
<name>A0A7C9KA02_9PROT</name>
<dbReference type="SUPFAM" id="SSF52833">
    <property type="entry name" value="Thioredoxin-like"/>
    <property type="match status" value="1"/>
</dbReference>
<dbReference type="CDD" id="cd03205">
    <property type="entry name" value="GST_C_6"/>
    <property type="match status" value="1"/>
</dbReference>
<dbReference type="SFLD" id="SFLDS00019">
    <property type="entry name" value="Glutathione_Transferase_(cytos"/>
    <property type="match status" value="1"/>
</dbReference>
<comment type="caution">
    <text evidence="3">The sequence shown here is derived from an EMBL/GenBank/DDBJ whole genome shotgun (WGS) entry which is preliminary data.</text>
</comment>
<gene>
    <name evidence="3" type="ORF">GZ085_06490</name>
</gene>
<dbReference type="SUPFAM" id="SSF47616">
    <property type="entry name" value="GST C-terminal domain-like"/>
    <property type="match status" value="1"/>
</dbReference>
<dbReference type="SFLD" id="SFLDG00358">
    <property type="entry name" value="Main_(cytGST)"/>
    <property type="match status" value="1"/>
</dbReference>
<dbReference type="PROSITE" id="PS50404">
    <property type="entry name" value="GST_NTER"/>
    <property type="match status" value="1"/>
</dbReference>
<dbReference type="NCBIfam" id="NF007682">
    <property type="entry name" value="PRK10357.1"/>
    <property type="match status" value="1"/>
</dbReference>
<dbReference type="InterPro" id="IPR036282">
    <property type="entry name" value="Glutathione-S-Trfase_C_sf"/>
</dbReference>
<dbReference type="Gene3D" id="1.20.1050.10">
    <property type="match status" value="1"/>
</dbReference>
<reference evidence="3 4" key="1">
    <citation type="submission" date="2019-09" db="EMBL/GenBank/DDBJ databases">
        <title>H2 Metabolism Revealed by Metagenomic Analysis in Subglacial Sediment of East Antarctica.</title>
        <authorList>
            <person name="Yang Z."/>
            <person name="Zhang Y."/>
            <person name="Lv Y."/>
            <person name="Yan W."/>
            <person name="Xiao X."/>
            <person name="Sun B."/>
            <person name="Ma H."/>
        </authorList>
    </citation>
    <scope>NUCLEOTIDE SEQUENCE [LARGE SCALE GENOMIC DNA]</scope>
    <source>
        <strain evidence="3">Bin2_2</strain>
    </source>
</reference>
<dbReference type="PANTHER" id="PTHR42673">
    <property type="entry name" value="MALEYLACETOACETATE ISOMERASE"/>
    <property type="match status" value="1"/>
</dbReference>
<dbReference type="InterPro" id="IPR036249">
    <property type="entry name" value="Thioredoxin-like_sf"/>
</dbReference>
<evidence type="ECO:0000313" key="3">
    <source>
        <dbReference type="EMBL" id="NDP48034.1"/>
    </source>
</evidence>
<dbReference type="Pfam" id="PF13409">
    <property type="entry name" value="GST_N_2"/>
    <property type="match status" value="1"/>
</dbReference>
<protein>
    <submittedName>
        <fullName evidence="3">Glutathione S-transferase</fullName>
    </submittedName>
</protein>
<dbReference type="PANTHER" id="PTHR42673:SF4">
    <property type="entry name" value="MALEYLACETOACETATE ISOMERASE"/>
    <property type="match status" value="1"/>
</dbReference>
<evidence type="ECO:0000259" key="2">
    <source>
        <dbReference type="PROSITE" id="PS50405"/>
    </source>
</evidence>
<dbReference type="InterPro" id="IPR040079">
    <property type="entry name" value="Glutathione_S-Trfase"/>
</dbReference>
<dbReference type="Pfam" id="PF13410">
    <property type="entry name" value="GST_C_2"/>
    <property type="match status" value="1"/>
</dbReference>
<dbReference type="GO" id="GO:0006749">
    <property type="term" value="P:glutathione metabolic process"/>
    <property type="evidence" value="ECO:0007669"/>
    <property type="project" value="TreeGrafter"/>
</dbReference>
<keyword evidence="3" id="KW-0808">Transferase</keyword>
<dbReference type="GO" id="GO:0016034">
    <property type="term" value="F:maleylacetoacetate isomerase activity"/>
    <property type="evidence" value="ECO:0007669"/>
    <property type="project" value="TreeGrafter"/>
</dbReference>
<sequence>MKLISSLTSPFGRKARIVLLEKKISFQLQVENPWQPDTPVAKFNPLGKVPVLVLEDGISVFDSRVIVEYLDNLTPVAHLIPTDSKSRMIVRGVEALSDGVTDAAVLVFLEKKRPAEQQSTDWLTLQNRTLHSGLEALSEALGENPWFLGNSMTLADVACGCMLGYLDFRFSEIDWRSAHPNLAKLEAKLAARPSFVETVPVL</sequence>
<accession>A0A7C9KA02</accession>
<proteinExistence type="predicted"/>
<dbReference type="InterPro" id="IPR004045">
    <property type="entry name" value="Glutathione_S-Trfase_N"/>
</dbReference>
<feature type="domain" description="GST N-terminal" evidence="1">
    <location>
        <begin position="1"/>
        <end position="78"/>
    </location>
</feature>
<feature type="domain" description="GST C-terminal" evidence="2">
    <location>
        <begin position="83"/>
        <end position="202"/>
    </location>
</feature>
<dbReference type="GO" id="GO:0006559">
    <property type="term" value="P:L-phenylalanine catabolic process"/>
    <property type="evidence" value="ECO:0007669"/>
    <property type="project" value="TreeGrafter"/>
</dbReference>
<dbReference type="Gene3D" id="3.40.30.10">
    <property type="entry name" value="Glutaredoxin"/>
    <property type="match status" value="1"/>
</dbReference>
<dbReference type="GO" id="GO:0004364">
    <property type="term" value="F:glutathione transferase activity"/>
    <property type="evidence" value="ECO:0007669"/>
    <property type="project" value="TreeGrafter"/>
</dbReference>
<dbReference type="Proteomes" id="UP000483432">
    <property type="component" value="Unassembled WGS sequence"/>
</dbReference>
<dbReference type="InterPro" id="IPR010987">
    <property type="entry name" value="Glutathione-S-Trfase_C-like"/>
</dbReference>
<evidence type="ECO:0000313" key="4">
    <source>
        <dbReference type="Proteomes" id="UP000483432"/>
    </source>
</evidence>
<evidence type="ECO:0000259" key="1">
    <source>
        <dbReference type="PROSITE" id="PS50404"/>
    </source>
</evidence>
<dbReference type="PROSITE" id="PS50405">
    <property type="entry name" value="GST_CTER"/>
    <property type="match status" value="1"/>
</dbReference>